<evidence type="ECO:0000256" key="1">
    <source>
        <dbReference type="SAM" id="MobiDB-lite"/>
    </source>
</evidence>
<keyword evidence="3" id="KW-1185">Reference proteome</keyword>
<organism evidence="2 3">
    <name type="scientific">Penstemon smallii</name>
    <dbReference type="NCBI Taxonomy" id="265156"/>
    <lineage>
        <taxon>Eukaryota</taxon>
        <taxon>Viridiplantae</taxon>
        <taxon>Streptophyta</taxon>
        <taxon>Embryophyta</taxon>
        <taxon>Tracheophyta</taxon>
        <taxon>Spermatophyta</taxon>
        <taxon>Magnoliopsida</taxon>
        <taxon>eudicotyledons</taxon>
        <taxon>Gunneridae</taxon>
        <taxon>Pentapetalae</taxon>
        <taxon>asterids</taxon>
        <taxon>lamiids</taxon>
        <taxon>Lamiales</taxon>
        <taxon>Plantaginaceae</taxon>
        <taxon>Cheloneae</taxon>
        <taxon>Penstemon</taxon>
    </lineage>
</organism>
<dbReference type="PANTHER" id="PTHR34361">
    <property type="entry name" value="OS08G0157800 PROTEIN"/>
    <property type="match status" value="1"/>
</dbReference>
<name>A0ABD3UCD4_9LAMI</name>
<evidence type="ECO:0000313" key="2">
    <source>
        <dbReference type="EMBL" id="KAL3846055.1"/>
    </source>
</evidence>
<sequence>MDEEYSSFVSSDGEGNKNAENECARNDILPTLDTTLDSIWPSKEKGSSEVPKSNNLRCGFGEEESSTVFNDVSGDSSVAVHAAEKVLDSPSSQEDSTEEGKLRPETRLDVPTMIKAIHNLSELLLFHLSKDSCDIDEQYIETLKQTRDNLDSCLSKKIVKTAIEPEPNNPVGDAAKKFGELHVSPILGSPHTTNEEKKNCSTSKKKNCSTSEKKDEKSRVSSPLVDDLDTTTDDDMAKAIKKVLDENFNFDEEMHSQTLLFKNLWLEAEAKLCSVSYKARFDRMKIEMEKSKPKSPKANEDVAQMMTKIHFSPDLSKLTPKAHDVTIPEPSIPTTSFSSMTGHASDTAEASVMARFNILKSREDNLILKPMNVREEHEQEQPENLDGDSVSSVMSRFNALISREEKLKSINVEEQQQQQQPPPETSLKDESEDEILGKYGSNPDGFGPFGYESGTNDSTVVHSLDHIKIINQCLKDESEDEILGKYGSNSDGFGPFGYESVPNDSTVVHSFDHVKIINQYYAGGRDSSSSDWEHVLKDDFAWKNFLA</sequence>
<evidence type="ECO:0000313" key="3">
    <source>
        <dbReference type="Proteomes" id="UP001634393"/>
    </source>
</evidence>
<feature type="compositionally biased region" description="Basic and acidic residues" evidence="1">
    <location>
        <begin position="14"/>
        <end position="25"/>
    </location>
</feature>
<dbReference type="AlphaFoldDB" id="A0ABD3UCD4"/>
<dbReference type="EMBL" id="JBJXBP010000002">
    <property type="protein sequence ID" value="KAL3846055.1"/>
    <property type="molecule type" value="Genomic_DNA"/>
</dbReference>
<accession>A0ABD3UCD4</accession>
<protein>
    <submittedName>
        <fullName evidence="2">Uncharacterized protein</fullName>
    </submittedName>
</protein>
<reference evidence="2 3" key="1">
    <citation type="submission" date="2024-12" db="EMBL/GenBank/DDBJ databases">
        <title>The unique morphological basis and parallel evolutionary history of personate flowers in Penstemon.</title>
        <authorList>
            <person name="Depatie T.H."/>
            <person name="Wessinger C.A."/>
        </authorList>
    </citation>
    <scope>NUCLEOTIDE SEQUENCE [LARGE SCALE GENOMIC DNA]</scope>
    <source>
        <strain evidence="2">WTNN_2</strain>
        <tissue evidence="2">Leaf</tissue>
    </source>
</reference>
<feature type="region of interest" description="Disordered" evidence="1">
    <location>
        <begin position="1"/>
        <end position="58"/>
    </location>
</feature>
<dbReference type="PANTHER" id="PTHR34361:SF2">
    <property type="entry name" value="OS08G0157800 PROTEIN"/>
    <property type="match status" value="1"/>
</dbReference>
<gene>
    <name evidence="2" type="ORF">ACJIZ3_003458</name>
</gene>
<comment type="caution">
    <text evidence="2">The sequence shown here is derived from an EMBL/GenBank/DDBJ whole genome shotgun (WGS) entry which is preliminary data.</text>
</comment>
<dbReference type="Proteomes" id="UP001634393">
    <property type="component" value="Unassembled WGS sequence"/>
</dbReference>
<proteinExistence type="predicted"/>
<feature type="region of interest" description="Disordered" evidence="1">
    <location>
        <begin position="184"/>
        <end position="231"/>
    </location>
</feature>
<feature type="region of interest" description="Disordered" evidence="1">
    <location>
        <begin position="413"/>
        <end position="452"/>
    </location>
</feature>